<organism evidence="7 8">
    <name type="scientific">Leptospira biflexa serovar Patoc (strain Patoc 1 / ATCC 23582 / Paris)</name>
    <dbReference type="NCBI Taxonomy" id="456481"/>
    <lineage>
        <taxon>Bacteria</taxon>
        <taxon>Pseudomonadati</taxon>
        <taxon>Spirochaetota</taxon>
        <taxon>Spirochaetia</taxon>
        <taxon>Leptospirales</taxon>
        <taxon>Leptospiraceae</taxon>
        <taxon>Leptospira</taxon>
    </lineage>
</organism>
<accession>B0SRB1</accession>
<dbReference type="HOGENOM" id="CLU_096548_3_2_12"/>
<sequence>MKLVKKQSNLVLILLICFSGFLAVAIGAFGAHGLKNIIPPELMITFETGNRYHFYHSFAALLAFILLLLAEGYEAPKKSLTHLNFSVWFFLVGILIFSFSLYALAITGIRILGAITPFGGVSFLFGWIFLALGMYYFLVPKKY</sequence>
<evidence type="ECO:0000256" key="2">
    <source>
        <dbReference type="ARBA" id="ARBA00009694"/>
    </source>
</evidence>
<dbReference type="PANTHER" id="PTHR43461">
    <property type="entry name" value="TRANSMEMBRANE PROTEIN 256"/>
    <property type="match status" value="1"/>
</dbReference>
<comment type="similarity">
    <text evidence="2">Belongs to the UPF0382 family.</text>
</comment>
<gene>
    <name evidence="7" type="ordered locus">LEPBI_I3339</name>
</gene>
<dbReference type="BioCyc" id="LBIF456481:LEPBI_RS16355-MONOMER"/>
<keyword evidence="4 6" id="KW-1133">Transmembrane helix</keyword>
<evidence type="ECO:0000256" key="4">
    <source>
        <dbReference type="ARBA" id="ARBA00022989"/>
    </source>
</evidence>
<evidence type="ECO:0000256" key="6">
    <source>
        <dbReference type="SAM" id="Phobius"/>
    </source>
</evidence>
<name>B0SRB1_LEPBP</name>
<reference evidence="7 8" key="1">
    <citation type="journal article" date="2008" name="PLoS ONE">
        <title>Genome sequence of the saprophyte Leptospira biflexa provides insights into the evolution of Leptospira and the pathogenesis of leptospirosis.</title>
        <authorList>
            <person name="Picardeau M."/>
            <person name="Bulach D.M."/>
            <person name="Bouchier C."/>
            <person name="Zuerner R.L."/>
            <person name="Zidane N."/>
            <person name="Wilson P.J."/>
            <person name="Creno S."/>
            <person name="Kuczek E.S."/>
            <person name="Bommezzadri S."/>
            <person name="Davis J.C."/>
            <person name="McGrath A."/>
            <person name="Johnson M.J."/>
            <person name="Boursaux-Eude C."/>
            <person name="Seemann T."/>
            <person name="Rouy Z."/>
            <person name="Coppel R.L."/>
            <person name="Rood J.I."/>
            <person name="Lajus A."/>
            <person name="Davies J.K."/>
            <person name="Medigue C."/>
            <person name="Adler B."/>
        </authorList>
    </citation>
    <scope>NUCLEOTIDE SEQUENCE [LARGE SCALE GENOMIC DNA]</scope>
    <source>
        <strain evidence="8">Patoc 1 / ATCC 23582 / Paris</strain>
    </source>
</reference>
<dbReference type="InterPro" id="IPR006696">
    <property type="entry name" value="DUF423"/>
</dbReference>
<feature type="transmembrane region" description="Helical" evidence="6">
    <location>
        <begin position="54"/>
        <end position="73"/>
    </location>
</feature>
<dbReference type="Pfam" id="PF04241">
    <property type="entry name" value="DUF423"/>
    <property type="match status" value="1"/>
</dbReference>
<evidence type="ECO:0000313" key="8">
    <source>
        <dbReference type="Proteomes" id="UP000001847"/>
    </source>
</evidence>
<comment type="subcellular location">
    <subcellularLocation>
        <location evidence="1">Membrane</location>
        <topology evidence="1">Multi-pass membrane protein</topology>
    </subcellularLocation>
</comment>
<keyword evidence="5 6" id="KW-0472">Membrane</keyword>
<dbReference type="Proteomes" id="UP000001847">
    <property type="component" value="Chromosome I"/>
</dbReference>
<evidence type="ECO:0000256" key="3">
    <source>
        <dbReference type="ARBA" id="ARBA00022692"/>
    </source>
</evidence>
<dbReference type="KEGG" id="lbi:LEPBI_I3339"/>
<proteinExistence type="inferred from homology"/>
<evidence type="ECO:0000256" key="5">
    <source>
        <dbReference type="ARBA" id="ARBA00023136"/>
    </source>
</evidence>
<keyword evidence="8" id="KW-1185">Reference proteome</keyword>
<feature type="transmembrane region" description="Helical" evidence="6">
    <location>
        <begin position="85"/>
        <end position="105"/>
    </location>
</feature>
<evidence type="ECO:0000313" key="7">
    <source>
        <dbReference type="EMBL" id="ABZ99403.1"/>
    </source>
</evidence>
<dbReference type="OrthoDB" id="9802121at2"/>
<dbReference type="EMBL" id="CP000786">
    <property type="protein sequence ID" value="ABZ99403.1"/>
    <property type="molecule type" value="Genomic_DNA"/>
</dbReference>
<evidence type="ECO:0000256" key="1">
    <source>
        <dbReference type="ARBA" id="ARBA00004141"/>
    </source>
</evidence>
<dbReference type="PANTHER" id="PTHR43461:SF1">
    <property type="entry name" value="TRANSMEMBRANE PROTEIN 256"/>
    <property type="match status" value="1"/>
</dbReference>
<dbReference type="RefSeq" id="WP_012390259.1">
    <property type="nucleotide sequence ID" value="NC_010602.1"/>
</dbReference>
<dbReference type="STRING" id="456481.LEPBI_I3339"/>
<keyword evidence="3 6" id="KW-0812">Transmembrane</keyword>
<dbReference type="GO" id="GO:0005886">
    <property type="term" value="C:plasma membrane"/>
    <property type="evidence" value="ECO:0007669"/>
    <property type="project" value="TreeGrafter"/>
</dbReference>
<feature type="transmembrane region" description="Helical" evidence="6">
    <location>
        <begin position="111"/>
        <end position="138"/>
    </location>
</feature>
<dbReference type="AlphaFoldDB" id="B0SRB1"/>
<evidence type="ECO:0008006" key="9">
    <source>
        <dbReference type="Google" id="ProtNLM"/>
    </source>
</evidence>
<protein>
    <recommendedName>
        <fullName evidence="9">DUF423 domain-containing protein</fullName>
    </recommendedName>
</protein>